<dbReference type="Proteomes" id="UP000176288">
    <property type="component" value="Chromosome"/>
</dbReference>
<dbReference type="InterPro" id="IPR004474">
    <property type="entry name" value="LytR_CpsA_psr"/>
</dbReference>
<dbReference type="OrthoDB" id="9782542at2"/>
<proteinExistence type="inferred from homology"/>
<dbReference type="Gene3D" id="3.40.630.190">
    <property type="entry name" value="LCP protein"/>
    <property type="match status" value="1"/>
</dbReference>
<evidence type="ECO:0000313" key="4">
    <source>
        <dbReference type="Proteomes" id="UP000176288"/>
    </source>
</evidence>
<dbReference type="KEGG" id="avu:BK816_00510"/>
<dbReference type="PANTHER" id="PTHR33392:SF6">
    <property type="entry name" value="POLYISOPRENYL-TEICHOIC ACID--PEPTIDOGLYCAN TEICHOIC ACID TRANSFERASE TAGU"/>
    <property type="match status" value="1"/>
</dbReference>
<keyword evidence="4" id="KW-1185">Reference proteome</keyword>
<evidence type="ECO:0000313" key="3">
    <source>
        <dbReference type="EMBL" id="AOZ73398.1"/>
    </source>
</evidence>
<gene>
    <name evidence="3" type="ORF">BK816_00510</name>
</gene>
<evidence type="ECO:0000259" key="2">
    <source>
        <dbReference type="Pfam" id="PF03816"/>
    </source>
</evidence>
<dbReference type="STRING" id="1912795.BK816_00510"/>
<dbReference type="NCBIfam" id="TIGR00350">
    <property type="entry name" value="lytR_cpsA_psr"/>
    <property type="match status" value="1"/>
</dbReference>
<dbReference type="PANTHER" id="PTHR33392">
    <property type="entry name" value="POLYISOPRENYL-TEICHOIC ACID--PEPTIDOGLYCAN TEICHOIC ACID TRANSFERASE TAGU"/>
    <property type="match status" value="1"/>
</dbReference>
<comment type="similarity">
    <text evidence="1">Belongs to the LytR/CpsA/Psr (LCP) family.</text>
</comment>
<dbReference type="EMBL" id="CP017812">
    <property type="protein sequence ID" value="AOZ73398.1"/>
    <property type="molecule type" value="Genomic_DNA"/>
</dbReference>
<accession>A0A1D9MMC6</accession>
<evidence type="ECO:0000256" key="1">
    <source>
        <dbReference type="ARBA" id="ARBA00006068"/>
    </source>
</evidence>
<dbReference type="InterPro" id="IPR050922">
    <property type="entry name" value="LytR/CpsA/Psr_CW_biosynth"/>
</dbReference>
<protein>
    <recommendedName>
        <fullName evidence="2">Cell envelope-related transcriptional attenuator domain-containing protein</fullName>
    </recommendedName>
</protein>
<reference evidence="3 4" key="1">
    <citation type="submission" date="2016-10" db="EMBL/GenBank/DDBJ databases">
        <title>Actinomyces aegypiusis sp. nov., isolated from the Aegypius monachus in Qinghai Tibet Plateau China.</title>
        <authorList>
            <person name="Wang Y."/>
        </authorList>
    </citation>
    <scope>NUCLEOTIDE SEQUENCE [LARGE SCALE GENOMIC DNA]</scope>
    <source>
        <strain evidence="3 4">VUL4_3</strain>
    </source>
</reference>
<dbReference type="Pfam" id="PF03816">
    <property type="entry name" value="LytR_cpsA_psr"/>
    <property type="match status" value="1"/>
</dbReference>
<name>A0A1D9MMC6_9ACTO</name>
<sequence>MLAILIVLSLSIASAVAYIIHSTTKNIERFTLDPNAGANQGVDPNGSAEPFSAEPTPEANNALNFLILGSDSRISAGDPTKWRAGAQRTDAMMILQVNGDRTGINIVSIPRDSWVSIPGYHKAKINAAFSYGGPNLAVKTVQDLTGVRIDHFAIVDFNSFKTLTDELGGVSINTTQGQMTMNGEEALKFVRERKHLANGDFDRARRQQAWMRAMAAKTFTSDVLSSPSKVMSLIEVATKNSALDDGLTVPKMVSLAAETRNIRAKNMNFFLAPVAGVGRSADGQSIVNLDYSQFDPLMKAFATDKVSQYLQEHPEAEKYLLKSKVR</sequence>
<dbReference type="AlphaFoldDB" id="A0A1D9MMC6"/>
<organism evidence="3 4">
    <name type="scientific">Boudabousia tangfeifanii</name>
    <dbReference type="NCBI Taxonomy" id="1912795"/>
    <lineage>
        <taxon>Bacteria</taxon>
        <taxon>Bacillati</taxon>
        <taxon>Actinomycetota</taxon>
        <taxon>Actinomycetes</taxon>
        <taxon>Actinomycetales</taxon>
        <taxon>Actinomycetaceae</taxon>
        <taxon>Boudabousia</taxon>
    </lineage>
</organism>
<feature type="domain" description="Cell envelope-related transcriptional attenuator" evidence="2">
    <location>
        <begin position="88"/>
        <end position="217"/>
    </location>
</feature>